<protein>
    <submittedName>
        <fullName evidence="2">Uncharacterized protein</fullName>
    </submittedName>
</protein>
<gene>
    <name evidence="2" type="ORF">FE257_005264</name>
</gene>
<feature type="compositionally biased region" description="Polar residues" evidence="1">
    <location>
        <begin position="277"/>
        <end position="286"/>
    </location>
</feature>
<evidence type="ECO:0000256" key="1">
    <source>
        <dbReference type="SAM" id="MobiDB-lite"/>
    </source>
</evidence>
<feature type="compositionally biased region" description="Polar residues" evidence="1">
    <location>
        <begin position="32"/>
        <end position="75"/>
    </location>
</feature>
<feature type="region of interest" description="Disordered" evidence="1">
    <location>
        <begin position="229"/>
        <end position="329"/>
    </location>
</feature>
<dbReference type="AlphaFoldDB" id="A0AAD4CRB2"/>
<sequence length="516" mass="56978">MARKRIVEVSSPPVRPNTRSRILAAQPPPNTSPVTSASILQPSYTITPLPTAISSRGNGQIRQSAKRSASDQETGQAAPAKKQKKTVRFEDDVEFEAVKKAKKQNKSTEVEGDSPSGDEGESPAHSAAFAATPYGPKPPVEESVLTDEFFGDIGRTIAQVFPFEQFAQEHGCNISTITQAVTATAIAPLSDPSFYWQDDCTITIAQYGMMMMESWRQHYMYALETNLNSSNGGSDDSGDGSSKTSETRSTASASSDDYSSDSEGTGHATPPHYTRDYSATNTSFGSDNEKMNRSGNGIHSSESQGVTDYPRATTEQPDTFDNSNDHSAGNDQIIYYESHDQYDAGETHDMQPHMAGGMCVSSVDRTSYERGEAEPKAEKTNKRTHSKWAPPTQPATRQWVYRDEFGNFVPIPTWEELEAQEQEGQRQRDRAEIRNRRSRGTGLSGTQNLASVNEKEEWEQPLQDFDDGEELDDYEFLQTINFGTRTDDGGYILPTPNNSFAFDPRLFSDGQFSSEI</sequence>
<evidence type="ECO:0000313" key="2">
    <source>
        <dbReference type="EMBL" id="KAF9891007.1"/>
    </source>
</evidence>
<accession>A0AAD4CRB2</accession>
<name>A0AAD4CRB2_ASPNN</name>
<reference evidence="2" key="1">
    <citation type="journal article" date="2019" name="Beilstein J. Org. Chem.">
        <title>Nanangenines: drimane sesquiterpenoids as the dominant metabolite cohort of a novel Australian fungus, Aspergillus nanangensis.</title>
        <authorList>
            <person name="Lacey H.J."/>
            <person name="Gilchrist C.L.M."/>
            <person name="Crombie A."/>
            <person name="Kalaitzis J.A."/>
            <person name="Vuong D."/>
            <person name="Rutledge P.J."/>
            <person name="Turner P."/>
            <person name="Pitt J.I."/>
            <person name="Lacey E."/>
            <person name="Chooi Y.H."/>
            <person name="Piggott A.M."/>
        </authorList>
    </citation>
    <scope>NUCLEOTIDE SEQUENCE</scope>
    <source>
        <strain evidence="2">MST-FP2251</strain>
    </source>
</reference>
<feature type="region of interest" description="Disordered" evidence="1">
    <location>
        <begin position="1"/>
        <end position="142"/>
    </location>
</feature>
<feature type="region of interest" description="Disordered" evidence="1">
    <location>
        <begin position="419"/>
        <end position="460"/>
    </location>
</feature>
<feature type="compositionally biased region" description="Polar residues" evidence="1">
    <location>
        <begin position="293"/>
        <end position="306"/>
    </location>
</feature>
<keyword evidence="3" id="KW-1185">Reference proteome</keyword>
<feature type="compositionally biased region" description="Polar residues" evidence="1">
    <location>
        <begin position="313"/>
        <end position="329"/>
    </location>
</feature>
<feature type="compositionally biased region" description="Basic and acidic residues" evidence="1">
    <location>
        <begin position="423"/>
        <end position="435"/>
    </location>
</feature>
<reference evidence="2" key="2">
    <citation type="submission" date="2020-02" db="EMBL/GenBank/DDBJ databases">
        <authorList>
            <person name="Gilchrist C.L.M."/>
            <person name="Chooi Y.-H."/>
        </authorList>
    </citation>
    <scope>NUCLEOTIDE SEQUENCE</scope>
    <source>
        <strain evidence="2">MST-FP2251</strain>
    </source>
</reference>
<feature type="compositionally biased region" description="Low complexity" evidence="1">
    <location>
        <begin position="229"/>
        <end position="257"/>
    </location>
</feature>
<comment type="caution">
    <text evidence="2">The sequence shown here is derived from an EMBL/GenBank/DDBJ whole genome shotgun (WGS) entry which is preliminary data.</text>
</comment>
<evidence type="ECO:0000313" key="3">
    <source>
        <dbReference type="Proteomes" id="UP001194746"/>
    </source>
</evidence>
<dbReference type="Proteomes" id="UP001194746">
    <property type="component" value="Unassembled WGS sequence"/>
</dbReference>
<organism evidence="2 3">
    <name type="scientific">Aspergillus nanangensis</name>
    <dbReference type="NCBI Taxonomy" id="2582783"/>
    <lineage>
        <taxon>Eukaryota</taxon>
        <taxon>Fungi</taxon>
        <taxon>Dikarya</taxon>
        <taxon>Ascomycota</taxon>
        <taxon>Pezizomycotina</taxon>
        <taxon>Eurotiomycetes</taxon>
        <taxon>Eurotiomycetidae</taxon>
        <taxon>Eurotiales</taxon>
        <taxon>Aspergillaceae</taxon>
        <taxon>Aspergillus</taxon>
        <taxon>Aspergillus subgen. Circumdati</taxon>
    </lineage>
</organism>
<feature type="compositionally biased region" description="Basic and acidic residues" evidence="1">
    <location>
        <begin position="369"/>
        <end position="381"/>
    </location>
</feature>
<feature type="compositionally biased region" description="Acidic residues" evidence="1">
    <location>
        <begin position="110"/>
        <end position="121"/>
    </location>
</feature>
<feature type="region of interest" description="Disordered" evidence="1">
    <location>
        <begin position="369"/>
        <end position="392"/>
    </location>
</feature>
<dbReference type="EMBL" id="VCAU01000022">
    <property type="protein sequence ID" value="KAF9891007.1"/>
    <property type="molecule type" value="Genomic_DNA"/>
</dbReference>
<proteinExistence type="predicted"/>